<reference evidence="3" key="1">
    <citation type="submission" date="2017-09" db="EMBL/GenBank/DDBJ databases">
        <title>Depth-based differentiation of microbial function through sediment-hosted aquifers and enrichment of novel symbionts in the deep terrestrial subsurface.</title>
        <authorList>
            <person name="Probst A.J."/>
            <person name="Ladd B."/>
            <person name="Jarett J.K."/>
            <person name="Geller-Mcgrath D.E."/>
            <person name="Sieber C.M.K."/>
            <person name="Emerson J.B."/>
            <person name="Anantharaman K."/>
            <person name="Thomas B.C."/>
            <person name="Malmstrom R."/>
            <person name="Stieglmeier M."/>
            <person name="Klingl A."/>
            <person name="Woyke T."/>
            <person name="Ryan C.M."/>
            <person name="Banfield J.F."/>
        </authorList>
    </citation>
    <scope>NUCLEOTIDE SEQUENCE [LARGE SCALE GENOMIC DNA]</scope>
</reference>
<proteinExistence type="inferred from homology"/>
<comment type="subcellular location">
    <subcellularLocation>
        <location evidence="1">Cell membrane</location>
        <topology evidence="1">Peripheral membrane protein</topology>
        <orientation evidence="1">Cytoplasmic side</orientation>
    </subcellularLocation>
</comment>
<dbReference type="Proteomes" id="UP000229896">
    <property type="component" value="Unassembled WGS sequence"/>
</dbReference>
<keyword evidence="1" id="KW-0472">Membrane</keyword>
<keyword evidence="1" id="KW-1003">Cell membrane</keyword>
<dbReference type="HAMAP" id="MF_00386">
    <property type="entry name" value="UPF0161_YidD"/>
    <property type="match status" value="1"/>
</dbReference>
<dbReference type="PANTHER" id="PTHR33383:SF1">
    <property type="entry name" value="MEMBRANE PROTEIN INSERTION EFFICIENCY FACTOR-RELATED"/>
    <property type="match status" value="1"/>
</dbReference>
<evidence type="ECO:0000313" key="3">
    <source>
        <dbReference type="Proteomes" id="UP000229896"/>
    </source>
</evidence>
<comment type="caution">
    <text evidence="2">The sequence shown here is derived from an EMBL/GenBank/DDBJ whole genome shotgun (WGS) entry which is preliminary data.</text>
</comment>
<dbReference type="AlphaFoldDB" id="A0A2M6YD12"/>
<dbReference type="GO" id="GO:0005886">
    <property type="term" value="C:plasma membrane"/>
    <property type="evidence" value="ECO:0007669"/>
    <property type="project" value="UniProtKB-SubCell"/>
</dbReference>
<accession>A0A2M6YD12</accession>
<organism evidence="2 3">
    <name type="scientific">Candidatus Berkelbacteria bacterium CG08_land_8_20_14_0_20_39_8</name>
    <dbReference type="NCBI Taxonomy" id="1974511"/>
    <lineage>
        <taxon>Bacteria</taxon>
        <taxon>Candidatus Berkelbacteria</taxon>
    </lineage>
</organism>
<dbReference type="Pfam" id="PF01809">
    <property type="entry name" value="YidD"/>
    <property type="match status" value="1"/>
</dbReference>
<evidence type="ECO:0000313" key="2">
    <source>
        <dbReference type="EMBL" id="PIU24579.1"/>
    </source>
</evidence>
<dbReference type="InterPro" id="IPR002696">
    <property type="entry name" value="Membr_insert_effic_factor_YidD"/>
</dbReference>
<protein>
    <recommendedName>
        <fullName evidence="1">Putative membrane protein insertion efficiency factor</fullName>
    </recommendedName>
</protein>
<comment type="similarity">
    <text evidence="1">Belongs to the UPF0161 family.</text>
</comment>
<evidence type="ECO:0000256" key="1">
    <source>
        <dbReference type="HAMAP-Rule" id="MF_00386"/>
    </source>
</evidence>
<dbReference type="PANTHER" id="PTHR33383">
    <property type="entry name" value="MEMBRANE PROTEIN INSERTION EFFICIENCY FACTOR-RELATED"/>
    <property type="match status" value="1"/>
</dbReference>
<name>A0A2M6YD12_9BACT</name>
<comment type="function">
    <text evidence="1">Could be involved in insertion of integral membrane proteins into the membrane.</text>
</comment>
<dbReference type="SMART" id="SM01234">
    <property type="entry name" value="Haemolytic"/>
    <property type="match status" value="1"/>
</dbReference>
<sequence>MKNILIFFINLYQKTLSPDHGWFSWRYPGGYCKYHPDCSEYCKQAIDRKGIIKGIALGVWRVLRCNPWSRGGNDLI</sequence>
<gene>
    <name evidence="2" type="ORF">COT12_00310</name>
</gene>
<dbReference type="NCBIfam" id="TIGR00278">
    <property type="entry name" value="membrane protein insertion efficiency factor YidD"/>
    <property type="match status" value="1"/>
</dbReference>
<dbReference type="EMBL" id="PEXI01000013">
    <property type="protein sequence ID" value="PIU24579.1"/>
    <property type="molecule type" value="Genomic_DNA"/>
</dbReference>